<dbReference type="Proteomes" id="UP001062223">
    <property type="component" value="Plasmid unnamed"/>
</dbReference>
<keyword evidence="1" id="KW-0472">Membrane</keyword>
<protein>
    <submittedName>
        <fullName evidence="2">Uncharacterized protein</fullName>
    </submittedName>
</protein>
<dbReference type="KEGG" id="cpoi:OE229_17685"/>
<reference evidence="2" key="1">
    <citation type="submission" date="2022-09" db="EMBL/GenBank/DDBJ databases">
        <title>Taxonomy of Curtobacterium flaccumfaciens.</title>
        <authorList>
            <person name="Osdaghi E."/>
            <person name="Taghavi S.M."/>
            <person name="Hamidizade M."/>
            <person name="Abachi H."/>
            <person name="Fazliarab A."/>
            <person name="Baeyen S."/>
            <person name="Portier P."/>
            <person name="Van Vaerenbergh J."/>
            <person name="Jacques M.-A."/>
        </authorList>
    </citation>
    <scope>NUCLEOTIDE SEQUENCE</scope>
    <source>
        <strain evidence="2">AGQB46</strain>
        <plasmid evidence="2">unnamed</plasmid>
    </source>
</reference>
<feature type="transmembrane region" description="Helical" evidence="1">
    <location>
        <begin position="184"/>
        <end position="206"/>
    </location>
</feature>
<dbReference type="RefSeq" id="WP_259581470.1">
    <property type="nucleotide sequence ID" value="NZ_CP104936.1"/>
</dbReference>
<accession>A0A9Q9PCJ6</accession>
<dbReference type="AlphaFoldDB" id="A0A9Q9PCJ6"/>
<evidence type="ECO:0000313" key="2">
    <source>
        <dbReference type="EMBL" id="UYC82766.1"/>
    </source>
</evidence>
<organism evidence="2 3">
    <name type="scientific">Curtobacterium poinsettiae</name>
    <dbReference type="NCBI Taxonomy" id="159612"/>
    <lineage>
        <taxon>Bacteria</taxon>
        <taxon>Bacillati</taxon>
        <taxon>Actinomycetota</taxon>
        <taxon>Actinomycetes</taxon>
        <taxon>Micrococcales</taxon>
        <taxon>Microbacteriaceae</taxon>
        <taxon>Curtobacterium</taxon>
    </lineage>
</organism>
<evidence type="ECO:0000313" key="3">
    <source>
        <dbReference type="Proteomes" id="UP001062223"/>
    </source>
</evidence>
<gene>
    <name evidence="2" type="ORF">OE229_17685</name>
</gene>
<keyword evidence="2" id="KW-0614">Plasmid</keyword>
<name>A0A9Q9PCJ6_9MICO</name>
<geneLocation type="plasmid" evidence="2 3">
    <name>unnamed</name>
</geneLocation>
<evidence type="ECO:0000256" key="1">
    <source>
        <dbReference type="SAM" id="Phobius"/>
    </source>
</evidence>
<keyword evidence="1" id="KW-1133">Transmembrane helix</keyword>
<sequence length="227" mass="24476">MKQTVMHIHSRNRRTKHLVVTILAFVLAASVEVSHVDPARAETPHLASPAAAVASVAAGTFDEDVASGKLSVEYLAGLTFEYRNLKMSDEEKRAETFGAIKREVRAEIADSGPLSSTAPGSLLYVNTTLDGLRVVDDHASTDSWRSFWHRFTHWTTWHLSSDSARLILSTGGALTSGLICALPGVSAIACAFAGALIAFLTTYSLLRTCLGRGVDIAIPDLNHSRCR</sequence>
<dbReference type="GeneID" id="99625346"/>
<proteinExistence type="predicted"/>
<keyword evidence="1" id="KW-0812">Transmembrane</keyword>
<dbReference type="EMBL" id="CP106880">
    <property type="protein sequence ID" value="UYC82766.1"/>
    <property type="molecule type" value="Genomic_DNA"/>
</dbReference>